<gene>
    <name evidence="1" type="ORF">GcM3_168014</name>
</gene>
<sequence length="57" mass="5882">MNGLVVCVLRGVYGSTSHPSSLVTLDALLLVVSTANILQCIKGELGVKVLADNVGNE</sequence>
<dbReference type="AlphaFoldDB" id="A0A420HRN1"/>
<proteinExistence type="predicted"/>
<keyword evidence="2" id="KW-1185">Reference proteome</keyword>
<organism evidence="1 2">
    <name type="scientific">Golovinomyces cichoracearum</name>
    <dbReference type="NCBI Taxonomy" id="62708"/>
    <lineage>
        <taxon>Eukaryota</taxon>
        <taxon>Fungi</taxon>
        <taxon>Dikarya</taxon>
        <taxon>Ascomycota</taxon>
        <taxon>Pezizomycotina</taxon>
        <taxon>Leotiomycetes</taxon>
        <taxon>Erysiphales</taxon>
        <taxon>Erysiphaceae</taxon>
        <taxon>Golovinomyces</taxon>
    </lineage>
</organism>
<dbReference type="EMBL" id="MCBQ01016889">
    <property type="protein sequence ID" value="RKF60090.1"/>
    <property type="molecule type" value="Genomic_DNA"/>
</dbReference>
<evidence type="ECO:0000313" key="1">
    <source>
        <dbReference type="EMBL" id="RKF60090.1"/>
    </source>
</evidence>
<comment type="caution">
    <text evidence="1">The sequence shown here is derived from an EMBL/GenBank/DDBJ whole genome shotgun (WGS) entry which is preliminary data.</text>
</comment>
<protein>
    <submittedName>
        <fullName evidence="1">Uncharacterized protein</fullName>
    </submittedName>
</protein>
<dbReference type="Proteomes" id="UP000283383">
    <property type="component" value="Unassembled WGS sequence"/>
</dbReference>
<accession>A0A420HRN1</accession>
<reference evidence="1 2" key="1">
    <citation type="journal article" date="2018" name="BMC Genomics">
        <title>Comparative genome analyses reveal sequence features reflecting distinct modes of host-adaptation between dicot and monocot powdery mildew.</title>
        <authorList>
            <person name="Wu Y."/>
            <person name="Ma X."/>
            <person name="Pan Z."/>
            <person name="Kale S.D."/>
            <person name="Song Y."/>
            <person name="King H."/>
            <person name="Zhang Q."/>
            <person name="Presley C."/>
            <person name="Deng X."/>
            <person name="Wei C.I."/>
            <person name="Xiao S."/>
        </authorList>
    </citation>
    <scope>NUCLEOTIDE SEQUENCE [LARGE SCALE GENOMIC DNA]</scope>
    <source>
        <strain evidence="1">UMSG3</strain>
    </source>
</reference>
<name>A0A420HRN1_9PEZI</name>
<evidence type="ECO:0000313" key="2">
    <source>
        <dbReference type="Proteomes" id="UP000283383"/>
    </source>
</evidence>